<dbReference type="SUPFAM" id="SSF52540">
    <property type="entry name" value="P-loop containing nucleoside triphosphate hydrolases"/>
    <property type="match status" value="2"/>
</dbReference>
<dbReference type="Proteomes" id="UP000473531">
    <property type="component" value="Unassembled WGS sequence"/>
</dbReference>
<dbReference type="InterPro" id="IPR003593">
    <property type="entry name" value="AAA+_ATPase"/>
</dbReference>
<name>A0A6L7GIE4_9SPHN</name>
<dbReference type="PANTHER" id="PTHR23077:SF199">
    <property type="entry name" value="AAA FAMILY ATPASE"/>
    <property type="match status" value="1"/>
</dbReference>
<dbReference type="InterPro" id="IPR050168">
    <property type="entry name" value="AAA_ATPase_domain"/>
</dbReference>
<dbReference type="EMBL" id="WTYU01000002">
    <property type="protein sequence ID" value="MXP15699.1"/>
    <property type="molecule type" value="Genomic_DNA"/>
</dbReference>
<dbReference type="Pfam" id="PF00004">
    <property type="entry name" value="AAA"/>
    <property type="match status" value="2"/>
</dbReference>
<gene>
    <name evidence="2" type="ORF">GRI44_13165</name>
</gene>
<dbReference type="SMART" id="SM00382">
    <property type="entry name" value="AAA"/>
    <property type="match status" value="2"/>
</dbReference>
<sequence length="703" mass="77250">MISKASPVWPLICPDLTRQPFIPIGMRNRKALRSRNNYSHGMHQPAASSDGEAIRFRLAWADAVSRLSPLMLNRHGEGLLSVFSRVKIDDADLPDVDAADIKPSDRPALIKELASACRISAGHVRKSELDKIIGWLGELLGLDSLDQAIVSLFARVNLFEEWQELLDVLPGNRGCHLTPAAMAPIVGATPNAVDRRLHISAPICVGGLVDRDPDGEFSAANYLLRIARSGARSKAQLVRTLMPRSSRSSLLWMDFDHLGVPREIAEKLVSSGEAVSILLYGPPGTGKTEFARLLASRAGAHALFAGEADDSGREPHRRERLAHLMTLRAITRGDQKHLIVMDEADDVLLLDPEERGHRSKLWLNNLVESGARPTIWIINEPRRLEESIVRRMDLAIEFPKPSQSVRERIVRRHIRKQRLKLSDDTVAQLASLPAAPAILASAVRGAKRAGGSDCEVLAIGNELVSAVSGRRPSPYRFHKVYDPALSVADVDLAALGCQLNRAGKLGWSLLLSGPSGTGKSAFARHLADQLGMEVIEKRGSDLLNPFVGGTEQLMAEAFHEAARSGAMLLIDEADDFLANRAEAGRSWERSMVNEMLRQMEGLRYPFVATTNHAAILDPASQRRFTLRVAFQTLDAQRALDLFERYFSIEYPVELAPPLDQTPGDFAVVAARANLLAVKEAPVLAKWLREEAEARGPVVRPIGF</sequence>
<evidence type="ECO:0000313" key="3">
    <source>
        <dbReference type="Proteomes" id="UP000473531"/>
    </source>
</evidence>
<dbReference type="Gene3D" id="3.40.50.300">
    <property type="entry name" value="P-loop containing nucleotide triphosphate hydrolases"/>
    <property type="match status" value="2"/>
</dbReference>
<feature type="domain" description="AAA+ ATPase" evidence="1">
    <location>
        <begin position="273"/>
        <end position="402"/>
    </location>
</feature>
<keyword evidence="3" id="KW-1185">Reference proteome</keyword>
<dbReference type="GO" id="GO:0005524">
    <property type="term" value="F:ATP binding"/>
    <property type="evidence" value="ECO:0007669"/>
    <property type="project" value="InterPro"/>
</dbReference>
<dbReference type="AlphaFoldDB" id="A0A6L7GIE4"/>
<dbReference type="PANTHER" id="PTHR23077">
    <property type="entry name" value="AAA-FAMILY ATPASE"/>
    <property type="match status" value="1"/>
</dbReference>
<dbReference type="InterPro" id="IPR027417">
    <property type="entry name" value="P-loop_NTPase"/>
</dbReference>
<protein>
    <submittedName>
        <fullName evidence="2">AAA family ATPase</fullName>
    </submittedName>
</protein>
<dbReference type="GO" id="GO:0016887">
    <property type="term" value="F:ATP hydrolysis activity"/>
    <property type="evidence" value="ECO:0007669"/>
    <property type="project" value="InterPro"/>
</dbReference>
<proteinExistence type="predicted"/>
<feature type="domain" description="AAA+ ATPase" evidence="1">
    <location>
        <begin position="505"/>
        <end position="634"/>
    </location>
</feature>
<evidence type="ECO:0000259" key="1">
    <source>
        <dbReference type="SMART" id="SM00382"/>
    </source>
</evidence>
<dbReference type="CDD" id="cd19481">
    <property type="entry name" value="RecA-like_protease"/>
    <property type="match status" value="1"/>
</dbReference>
<dbReference type="InterPro" id="IPR003959">
    <property type="entry name" value="ATPase_AAA_core"/>
</dbReference>
<organism evidence="2 3">
    <name type="scientific">Allopontixanthobacter confluentis</name>
    <dbReference type="NCBI Taxonomy" id="1849021"/>
    <lineage>
        <taxon>Bacteria</taxon>
        <taxon>Pseudomonadati</taxon>
        <taxon>Pseudomonadota</taxon>
        <taxon>Alphaproteobacteria</taxon>
        <taxon>Sphingomonadales</taxon>
        <taxon>Erythrobacteraceae</taxon>
        <taxon>Allopontixanthobacter</taxon>
    </lineage>
</organism>
<evidence type="ECO:0000313" key="2">
    <source>
        <dbReference type="EMBL" id="MXP15699.1"/>
    </source>
</evidence>
<accession>A0A6L7GIE4</accession>
<reference evidence="2 3" key="1">
    <citation type="submission" date="2019-12" db="EMBL/GenBank/DDBJ databases">
        <title>Genomic-based taxomic classification of the family Erythrobacteraceae.</title>
        <authorList>
            <person name="Xu L."/>
        </authorList>
    </citation>
    <scope>NUCLEOTIDE SEQUENCE [LARGE SCALE GENOMIC DNA]</scope>
    <source>
        <strain evidence="2 3">KCTC 52259</strain>
    </source>
</reference>
<comment type="caution">
    <text evidence="2">The sequence shown here is derived from an EMBL/GenBank/DDBJ whole genome shotgun (WGS) entry which is preliminary data.</text>
</comment>